<evidence type="ECO:0000313" key="1">
    <source>
        <dbReference type="EMBL" id="QQP41744.1"/>
    </source>
</evidence>
<keyword evidence="2" id="KW-1185">Reference proteome</keyword>
<organism evidence="1 2">
    <name type="scientific">Caligus rogercresseyi</name>
    <name type="common">Sea louse</name>
    <dbReference type="NCBI Taxonomy" id="217165"/>
    <lineage>
        <taxon>Eukaryota</taxon>
        <taxon>Metazoa</taxon>
        <taxon>Ecdysozoa</taxon>
        <taxon>Arthropoda</taxon>
        <taxon>Crustacea</taxon>
        <taxon>Multicrustacea</taxon>
        <taxon>Hexanauplia</taxon>
        <taxon>Copepoda</taxon>
        <taxon>Siphonostomatoida</taxon>
        <taxon>Caligidae</taxon>
        <taxon>Caligus</taxon>
    </lineage>
</organism>
<protein>
    <submittedName>
        <fullName evidence="1">Uncharacterized protein</fullName>
    </submittedName>
</protein>
<reference evidence="2" key="1">
    <citation type="submission" date="2021-01" db="EMBL/GenBank/DDBJ databases">
        <title>Caligus Genome Assembly.</title>
        <authorList>
            <person name="Gallardo-Escarate C."/>
        </authorList>
    </citation>
    <scope>NUCLEOTIDE SEQUENCE [LARGE SCALE GENOMIC DNA]</scope>
</reference>
<dbReference type="EMBL" id="CP045900">
    <property type="protein sequence ID" value="QQP41744.1"/>
    <property type="molecule type" value="Genomic_DNA"/>
</dbReference>
<accession>A0A7T8H1D8</accession>
<feature type="non-terminal residue" evidence="1">
    <location>
        <position position="1"/>
    </location>
</feature>
<gene>
    <name evidence="1" type="ORF">FKW44_016205</name>
</gene>
<feature type="non-terminal residue" evidence="1">
    <location>
        <position position="83"/>
    </location>
</feature>
<dbReference type="Proteomes" id="UP000595437">
    <property type="component" value="Chromosome 11"/>
</dbReference>
<sequence>PPSDCLNLSTNNGLDLSCSSSYYNEECLNLSAKDSYSTKPQDLSLQQQHHQQQASSNEIVVNLSTSDSRNYYYQGRQNEDYYS</sequence>
<name>A0A7T8H1D8_CALRO</name>
<dbReference type="AlphaFoldDB" id="A0A7T8H1D8"/>
<proteinExistence type="predicted"/>
<dbReference type="OrthoDB" id="10601559at2759"/>
<evidence type="ECO:0000313" key="2">
    <source>
        <dbReference type="Proteomes" id="UP000595437"/>
    </source>
</evidence>